<evidence type="ECO:0000313" key="4">
    <source>
        <dbReference type="EMBL" id="RAL70023.1"/>
    </source>
</evidence>
<comment type="caution">
    <text evidence="3">The sequence shown here is derived from an EMBL/GenBank/DDBJ whole genome shotgun (WGS) entry which is preliminary data.</text>
</comment>
<proteinExistence type="predicted"/>
<reference evidence="5 6" key="1">
    <citation type="submission" date="2018-05" db="EMBL/GenBank/DDBJ databases">
        <title>Draft genome sequences of Dehalococcoides mccartyi strains RC and KS.</title>
        <authorList>
            <person name="Higgins S.A."/>
            <person name="Padilla-Crespo E."/>
            <person name="Loeffler F.E."/>
        </authorList>
    </citation>
    <scope>NUCLEOTIDE SEQUENCE [LARGE SCALE GENOMIC DNA]</scope>
    <source>
        <strain evidence="4 5">KS</strain>
        <strain evidence="3 6">RC</strain>
    </source>
</reference>
<keyword evidence="3" id="KW-0560">Oxidoreductase</keyword>
<evidence type="ECO:0000313" key="3">
    <source>
        <dbReference type="EMBL" id="RAL68818.1"/>
    </source>
</evidence>
<dbReference type="AlphaFoldDB" id="A0A328EMJ4"/>
<dbReference type="Gene3D" id="3.40.50.2300">
    <property type="match status" value="1"/>
</dbReference>
<name>A0A328EMJ4_9CHLR</name>
<evidence type="ECO:0000313" key="6">
    <source>
        <dbReference type="Proteomes" id="UP000249146"/>
    </source>
</evidence>
<evidence type="ECO:0000256" key="1">
    <source>
        <dbReference type="ARBA" id="ARBA00022849"/>
    </source>
</evidence>
<dbReference type="EMBL" id="QGLD01000018">
    <property type="protein sequence ID" value="RAL70023.1"/>
    <property type="molecule type" value="Genomic_DNA"/>
</dbReference>
<dbReference type="InterPro" id="IPR036196">
    <property type="entry name" value="Ptyr_pPase_sf"/>
</dbReference>
<organism evidence="3 6">
    <name type="scientific">Dehalococcoides mccartyi</name>
    <dbReference type="NCBI Taxonomy" id="61435"/>
    <lineage>
        <taxon>Bacteria</taxon>
        <taxon>Bacillati</taxon>
        <taxon>Chloroflexota</taxon>
        <taxon>Dehalococcoidia</taxon>
        <taxon>Dehalococcoidales</taxon>
        <taxon>Dehalococcoidaceae</taxon>
        <taxon>Dehalococcoides</taxon>
    </lineage>
</organism>
<evidence type="ECO:0000313" key="5">
    <source>
        <dbReference type="Proteomes" id="UP000248786"/>
    </source>
</evidence>
<protein>
    <submittedName>
        <fullName evidence="3">Arsenate reductase</fullName>
        <ecNumber evidence="3">1.20.4.1</ecNumber>
    </submittedName>
</protein>
<keyword evidence="1" id="KW-0059">Arsenical resistance</keyword>
<gene>
    <name evidence="4" type="ORF">C1G86_1547</name>
    <name evidence="3" type="ORF">C1G87_1582</name>
</gene>
<dbReference type="Pfam" id="PF01451">
    <property type="entry name" value="LMWPc"/>
    <property type="match status" value="1"/>
</dbReference>
<dbReference type="Proteomes" id="UP000248786">
    <property type="component" value="Unassembled WGS sequence"/>
</dbReference>
<dbReference type="SUPFAM" id="SSF52788">
    <property type="entry name" value="Phosphotyrosine protein phosphatases I"/>
    <property type="match status" value="1"/>
</dbReference>
<evidence type="ECO:0000259" key="2">
    <source>
        <dbReference type="SMART" id="SM00226"/>
    </source>
</evidence>
<dbReference type="GO" id="GO:0008794">
    <property type="term" value="F:arsenate reductase (glutaredoxin) activity"/>
    <property type="evidence" value="ECO:0007669"/>
    <property type="project" value="UniProtKB-EC"/>
</dbReference>
<sequence>MANGKARAISAGTQPTDTVNPIVVEAMREVGIDISGNKPKMLTMEMVEKADRMITMGCGADAGGICPASFIETEDWALADPKGKPIAEVRKIRDEIKKRVIDLLAEIVSNQEA</sequence>
<accession>A0A328EMJ4</accession>
<dbReference type="EC" id="1.20.4.1" evidence="3"/>
<dbReference type="InterPro" id="IPR023485">
    <property type="entry name" value="Ptyr_pPase"/>
</dbReference>
<dbReference type="PANTHER" id="PTHR43428">
    <property type="entry name" value="ARSENATE REDUCTASE"/>
    <property type="match status" value="1"/>
</dbReference>
<dbReference type="SMART" id="SM00226">
    <property type="entry name" value="LMWPc"/>
    <property type="match status" value="1"/>
</dbReference>
<feature type="domain" description="Phosphotyrosine protein phosphatase I" evidence="2">
    <location>
        <begin position="1"/>
        <end position="106"/>
    </location>
</feature>
<dbReference type="Proteomes" id="UP000249146">
    <property type="component" value="Unassembled WGS sequence"/>
</dbReference>
<dbReference type="GO" id="GO:0046685">
    <property type="term" value="P:response to arsenic-containing substance"/>
    <property type="evidence" value="ECO:0007669"/>
    <property type="project" value="UniProtKB-KW"/>
</dbReference>
<dbReference type="EMBL" id="QGLC01000025">
    <property type="protein sequence ID" value="RAL68818.1"/>
    <property type="molecule type" value="Genomic_DNA"/>
</dbReference>
<dbReference type="PANTHER" id="PTHR43428:SF1">
    <property type="entry name" value="ARSENATE REDUCTASE"/>
    <property type="match status" value="1"/>
</dbReference>